<evidence type="ECO:0000256" key="3">
    <source>
        <dbReference type="ARBA" id="ARBA00001974"/>
    </source>
</evidence>
<dbReference type="Gene3D" id="2.160.20.60">
    <property type="entry name" value="Glutamate synthase, alpha subunit, C-terminal domain"/>
    <property type="match status" value="1"/>
</dbReference>
<feature type="domain" description="Glutamine amidotransferase type-2" evidence="25">
    <location>
        <begin position="15"/>
        <end position="405"/>
    </location>
</feature>
<keyword evidence="8" id="KW-0028">Amino-acid biosynthesis</keyword>
<keyword evidence="11" id="KW-0479">Metal-binding</keyword>
<dbReference type="FunFam" id="3.60.20.10:FF:000001">
    <property type="entry name" value="Glutamate synthase, large subunit"/>
    <property type="match status" value="1"/>
</dbReference>
<dbReference type="SUPFAM" id="SSF56235">
    <property type="entry name" value="N-terminal nucleophile aminohydrolases (Ntn hydrolases)"/>
    <property type="match status" value="1"/>
</dbReference>
<keyword evidence="18" id="KW-0314">Glutamate biosynthesis</keyword>
<organism evidence="26 27">
    <name type="scientific">Pseudomonas entomophila</name>
    <dbReference type="NCBI Taxonomy" id="312306"/>
    <lineage>
        <taxon>Bacteria</taxon>
        <taxon>Pseudomonadati</taxon>
        <taxon>Pseudomonadota</taxon>
        <taxon>Gammaproteobacteria</taxon>
        <taxon>Pseudomonadales</taxon>
        <taxon>Pseudomonadaceae</taxon>
        <taxon>Pseudomonas</taxon>
    </lineage>
</organism>
<evidence type="ECO:0000256" key="22">
    <source>
        <dbReference type="ARBA" id="ARBA00053198"/>
    </source>
</evidence>
<dbReference type="GO" id="GO:0004355">
    <property type="term" value="F:glutamate synthase (NADPH) activity"/>
    <property type="evidence" value="ECO:0007669"/>
    <property type="project" value="UniProtKB-EC"/>
</dbReference>
<evidence type="ECO:0000256" key="11">
    <source>
        <dbReference type="ARBA" id="ARBA00022723"/>
    </source>
</evidence>
<gene>
    <name evidence="26" type="ORF">EJA05_26500</name>
</gene>
<keyword evidence="19" id="KW-0003">3Fe-4S</keyword>
<evidence type="ECO:0000256" key="21">
    <source>
        <dbReference type="ARBA" id="ARBA00048151"/>
    </source>
</evidence>
<evidence type="ECO:0000256" key="12">
    <source>
        <dbReference type="ARBA" id="ARBA00022827"/>
    </source>
</evidence>
<dbReference type="FunFam" id="3.20.20.70:FF:000109">
    <property type="entry name" value="Glutamate synthase, large subunit"/>
    <property type="match status" value="1"/>
</dbReference>
<evidence type="ECO:0000256" key="10">
    <source>
        <dbReference type="ARBA" id="ARBA00022643"/>
    </source>
</evidence>
<dbReference type="InterPro" id="IPR013785">
    <property type="entry name" value="Aldolase_TIM"/>
</dbReference>
<comment type="cofactor">
    <cofactor evidence="2">
        <name>[3Fe-4S] cluster</name>
        <dbReference type="ChEBI" id="CHEBI:21137"/>
    </cofactor>
</comment>
<sequence>MKTGLYHPEEFKDNCGFGLIAHMTGEPSHHLLQTAMQALTCMTHRGGINADGKTGDGCGLLMQKPDRFLRAKAQEHFAVELPKQYAVGMVFFNQDPVKAQAARANMDREIVNAGLTLVGWRKVPIDTSVLGRLALERLPQIEQVFIGGEGLSDQEFAIKLFSARRRSSVANAHDADHYICSFSHKTIIYKGLMMPRDLAAFYPDLGDERLQTAICVFHQRFSTNTLPKWPLAQPFRFLAHNGEINTITGNRNWAMARRTKFANDLIPDLEELGPLVNRVGSDSSSMDNMLELMVTGGIDLFRGVRMLVPPAWQNVETMDADLRAFYEYNSMHMEPWDGPAGIVMTEGRHAVCLLDRNGLRPARWVTTTNGYITIASEIGVWGYQPEEVLAKGRVGPGQILAVDTETGQILDTDAIDNRLKSRHPYKRWLRQHATRIQATLTDDQGAASYDADQLKQYMKMFQVTFEERDQVLRPLGEQGQEAVGSMGDDTPMAVLSQRVRSPYDFFRQQFAQVTNPPIDPLREAIVMSLEICLGAERNIFQESPEHASRVILSSPVISPAKWRSLMNLEREGFDRQLIDLNYAESVGLEAAIRNIADQAEEAVRSGKTQLVLSDRYIAPGKLPVHASLAVGAVHHRLTEQGLRCDSNILVETATARDPHHFAVLLGFGASAVYPYLAYEVLADLIRTGEVLGDLDEVFKYYRKGISKGLLKILSKMGISTITSYRGAQLFEAIGLSEEVVGLSFKGVSSRIKGARFEDLESDQKLLAAEAWSARKPIQQGGLLKFVHGGEYHAYNPDVVNTLQAAVQQGDYAKFKEYTTLVDQRPVSMIRDLLKVKVADQALALDEVEPLEAILKRFDSAGISLGALSPEAHEALAEAMNRLGARSNSGEGGEDPARYGTIKSSKIKQVATGRFGVTPEYLVNAEVLQIKVAQGAKPGEGGQLPGGKVNGLIAKLRYAVPGVTLISPPPHHDIYSIEDLAQLIYDLKQVNPQALVSVKLVAEAGVGTIAAGVAKAYADLITISGYDGGTGASPLTSIKYAGAPWELGLAETHQTLRGNDLRGKVRVQTDGGLKTGLDVIKAAILGAESFGFGTAPMIALGCKYLRICHLNNCATGVATQNDKLRKDHYIGTVDMVINFFTFVAEETREWLAKLGVRSLGELIGRTDLLDVLPGDTERQGHLDLTPLLGSSHIPADKPQFCEVDKNPPFDQGELAEKMVAMALPAIRDLAGGEFSLDICNCDRSIGARISGEIAKLHGNQGMAGAPITFRFKGTAGQSFGVWNAGGLNLHLEGDANDYVGKGMTGGKVTIVPPAGSPFETQHSAIVGNTCLYGATGGKLFAAGTAGERFAVRNSGAHAVVEGTGDHCCEYMTGGFVCVLGKTGYNFGSGMTGGFAYVLDMDNTFVDKLNHELVEIQRISGEAMEAYRSHLARVLGEYVEETGSEWGRELSENLDDYVRRFWLVKPKAATLKQLLSSTRANPQ</sequence>
<keyword evidence="14" id="KW-0315">Glutamine amidotransferase</keyword>
<dbReference type="Pfam" id="PF00310">
    <property type="entry name" value="GATase_2"/>
    <property type="match status" value="1"/>
</dbReference>
<evidence type="ECO:0000256" key="19">
    <source>
        <dbReference type="ARBA" id="ARBA00023291"/>
    </source>
</evidence>
<keyword evidence="17" id="KW-0411">Iron-sulfur</keyword>
<dbReference type="OrthoDB" id="9758182at2"/>
<dbReference type="SUPFAM" id="SSF69336">
    <property type="entry name" value="Alpha subunit of glutamate synthase, C-terminal domain"/>
    <property type="match status" value="1"/>
</dbReference>
<comment type="pathway">
    <text evidence="4">Energy metabolism; nitrogen metabolism.</text>
</comment>
<evidence type="ECO:0000256" key="9">
    <source>
        <dbReference type="ARBA" id="ARBA00022630"/>
    </source>
</evidence>
<evidence type="ECO:0000256" key="4">
    <source>
        <dbReference type="ARBA" id="ARBA00004802"/>
    </source>
</evidence>
<dbReference type="GO" id="GO:0019676">
    <property type="term" value="P:ammonia assimilation cycle"/>
    <property type="evidence" value="ECO:0007669"/>
    <property type="project" value="TreeGrafter"/>
</dbReference>
<evidence type="ECO:0000256" key="15">
    <source>
        <dbReference type="ARBA" id="ARBA00023002"/>
    </source>
</evidence>
<evidence type="ECO:0000256" key="20">
    <source>
        <dbReference type="ARBA" id="ARBA00037898"/>
    </source>
</evidence>
<evidence type="ECO:0000256" key="2">
    <source>
        <dbReference type="ARBA" id="ARBA00001927"/>
    </source>
</evidence>
<dbReference type="Pfam" id="PF01493">
    <property type="entry name" value="GXGXG"/>
    <property type="match status" value="1"/>
</dbReference>
<evidence type="ECO:0000313" key="26">
    <source>
        <dbReference type="EMBL" id="AZL71072.1"/>
    </source>
</evidence>
<evidence type="ECO:0000256" key="1">
    <source>
        <dbReference type="ARBA" id="ARBA00001917"/>
    </source>
</evidence>
<keyword evidence="12" id="KW-0274">FAD</keyword>
<proteinExistence type="inferred from homology"/>
<comment type="cofactor">
    <cofactor evidence="3">
        <name>FAD</name>
        <dbReference type="ChEBI" id="CHEBI:57692"/>
    </cofactor>
</comment>
<dbReference type="EC" id="1.4.1.13" evidence="7"/>
<dbReference type="CDD" id="cd00982">
    <property type="entry name" value="gltB_C"/>
    <property type="match status" value="1"/>
</dbReference>
<dbReference type="InterPro" id="IPR036485">
    <property type="entry name" value="Glu_synth_asu_C_sf"/>
</dbReference>
<evidence type="ECO:0000256" key="7">
    <source>
        <dbReference type="ARBA" id="ARBA00012079"/>
    </source>
</evidence>
<dbReference type="InterPro" id="IPR006982">
    <property type="entry name" value="Glu_synth_centr_N"/>
</dbReference>
<protein>
    <recommendedName>
        <fullName evidence="23">Glutamate synthase [NADPH] large chain</fullName>
        <ecNumber evidence="7">1.4.1.13</ecNumber>
    </recommendedName>
    <alternativeName>
        <fullName evidence="24">Glutamate synthase subunit alpha</fullName>
    </alternativeName>
</protein>
<dbReference type="CDD" id="cd02808">
    <property type="entry name" value="GltS_FMN"/>
    <property type="match status" value="1"/>
</dbReference>
<comment type="pathway">
    <text evidence="20">Amino-acid biosynthesis; L-glutamate biosynthesis via GLT pathway; L-glutamate from 2-oxoglutarate and L-glutamine (NADP(+) route): step 1/1.</text>
</comment>
<evidence type="ECO:0000256" key="8">
    <source>
        <dbReference type="ARBA" id="ARBA00022605"/>
    </source>
</evidence>
<evidence type="ECO:0000256" key="13">
    <source>
        <dbReference type="ARBA" id="ARBA00022857"/>
    </source>
</evidence>
<dbReference type="GO" id="GO:0006537">
    <property type="term" value="P:glutamate biosynthetic process"/>
    <property type="evidence" value="ECO:0007669"/>
    <property type="project" value="UniProtKB-KW"/>
</dbReference>
<comment type="catalytic activity">
    <reaction evidence="21">
        <text>2 L-glutamate + NADP(+) = L-glutamine + 2-oxoglutarate + NADPH + H(+)</text>
        <dbReference type="Rhea" id="RHEA:15501"/>
        <dbReference type="ChEBI" id="CHEBI:15378"/>
        <dbReference type="ChEBI" id="CHEBI:16810"/>
        <dbReference type="ChEBI" id="CHEBI:29985"/>
        <dbReference type="ChEBI" id="CHEBI:57783"/>
        <dbReference type="ChEBI" id="CHEBI:58349"/>
        <dbReference type="ChEBI" id="CHEBI:58359"/>
        <dbReference type="EC" id="1.4.1.13"/>
    </reaction>
</comment>
<evidence type="ECO:0000256" key="5">
    <source>
        <dbReference type="ARBA" id="ARBA00004909"/>
    </source>
</evidence>
<evidence type="ECO:0000256" key="23">
    <source>
        <dbReference type="ARBA" id="ARBA00072108"/>
    </source>
</evidence>
<comment type="similarity">
    <text evidence="6">Belongs to the glutamate synthase family.</text>
</comment>
<evidence type="ECO:0000256" key="24">
    <source>
        <dbReference type="ARBA" id="ARBA00079921"/>
    </source>
</evidence>
<comment type="cofactor">
    <cofactor evidence="1">
        <name>FMN</name>
        <dbReference type="ChEBI" id="CHEBI:58210"/>
    </cofactor>
</comment>
<comment type="pathway">
    <text evidence="5">Nitrogen metabolism.</text>
</comment>
<dbReference type="InterPro" id="IPR050711">
    <property type="entry name" value="ET-N_metabolism_enzyme"/>
</dbReference>
<keyword evidence="13" id="KW-0521">NADP</keyword>
<dbReference type="Pfam" id="PF01645">
    <property type="entry name" value="Glu_synthase"/>
    <property type="match status" value="1"/>
</dbReference>
<dbReference type="PANTHER" id="PTHR11938">
    <property type="entry name" value="FAD NADPH DEHYDROGENASE/OXIDOREDUCTASE"/>
    <property type="match status" value="1"/>
</dbReference>
<dbReference type="KEGG" id="pory:EJA05_26500"/>
<evidence type="ECO:0000256" key="6">
    <source>
        <dbReference type="ARBA" id="ARBA00009716"/>
    </source>
</evidence>
<dbReference type="FunFam" id="2.160.20.60:FF:000002">
    <property type="entry name" value="Glutamate synthase, large subunit"/>
    <property type="match status" value="1"/>
</dbReference>
<dbReference type="GO" id="GO:0046872">
    <property type="term" value="F:metal ion binding"/>
    <property type="evidence" value="ECO:0007669"/>
    <property type="project" value="UniProtKB-KW"/>
</dbReference>
<dbReference type="FunFam" id="3.20.20.70:FF:000061">
    <property type="entry name" value="Glutamate synthase large subunit"/>
    <property type="match status" value="1"/>
</dbReference>
<dbReference type="GO" id="GO:0051538">
    <property type="term" value="F:3 iron, 4 sulfur cluster binding"/>
    <property type="evidence" value="ECO:0007669"/>
    <property type="project" value="UniProtKB-KW"/>
</dbReference>
<keyword evidence="9" id="KW-0285">Flavoprotein</keyword>
<evidence type="ECO:0000256" key="16">
    <source>
        <dbReference type="ARBA" id="ARBA00023004"/>
    </source>
</evidence>
<evidence type="ECO:0000313" key="27">
    <source>
        <dbReference type="Proteomes" id="UP000268230"/>
    </source>
</evidence>
<dbReference type="CDD" id="cd00713">
    <property type="entry name" value="GltS"/>
    <property type="match status" value="1"/>
</dbReference>
<keyword evidence="16" id="KW-0408">Iron</keyword>
<dbReference type="NCBIfam" id="NF008730">
    <property type="entry name" value="PRK11750.1"/>
    <property type="match status" value="1"/>
</dbReference>
<evidence type="ECO:0000259" key="25">
    <source>
        <dbReference type="PROSITE" id="PS51278"/>
    </source>
</evidence>
<reference evidence="26 27" key="1">
    <citation type="submission" date="2018-12" db="EMBL/GenBank/DDBJ databases">
        <authorList>
            <person name="Li S."/>
            <person name="Yang R."/>
            <person name="Chen G."/>
            <person name="Zou L."/>
            <person name="Zhang C."/>
            <person name="Chen Y."/>
            <person name="Liu Z."/>
            <person name="Li Y."/>
            <person name="Yan Y."/>
            <person name="Huang M."/>
            <person name="Chen T."/>
        </authorList>
    </citation>
    <scope>NUCLEOTIDE SEQUENCE [LARGE SCALE GENOMIC DNA]</scope>
    <source>
        <strain evidence="26 27">1257</strain>
    </source>
</reference>
<keyword evidence="15 26" id="KW-0560">Oxidoreductase</keyword>
<dbReference type="InterPro" id="IPR002932">
    <property type="entry name" value="Glu_synthdom"/>
</dbReference>
<accession>A0A3Q8U420</accession>
<dbReference type="EMBL" id="CP034338">
    <property type="protein sequence ID" value="AZL71072.1"/>
    <property type="molecule type" value="Genomic_DNA"/>
</dbReference>
<dbReference type="InterPro" id="IPR017932">
    <property type="entry name" value="GATase_2_dom"/>
</dbReference>
<dbReference type="InterPro" id="IPR029055">
    <property type="entry name" value="Ntn_hydrolases_N"/>
</dbReference>
<dbReference type="PROSITE" id="PS51278">
    <property type="entry name" value="GATASE_TYPE_2"/>
    <property type="match status" value="1"/>
</dbReference>
<evidence type="ECO:0000256" key="18">
    <source>
        <dbReference type="ARBA" id="ARBA00023164"/>
    </source>
</evidence>
<dbReference type="Pfam" id="PF04898">
    <property type="entry name" value="Glu_syn_central"/>
    <property type="match status" value="1"/>
</dbReference>
<dbReference type="Gene3D" id="3.20.20.70">
    <property type="entry name" value="Aldolase class I"/>
    <property type="match status" value="2"/>
</dbReference>
<dbReference type="SUPFAM" id="SSF51395">
    <property type="entry name" value="FMN-linked oxidoreductases"/>
    <property type="match status" value="1"/>
</dbReference>
<evidence type="ECO:0000256" key="14">
    <source>
        <dbReference type="ARBA" id="ARBA00022962"/>
    </source>
</evidence>
<name>A0A3Q8U420_9PSED</name>
<dbReference type="Proteomes" id="UP000268230">
    <property type="component" value="Chromosome"/>
</dbReference>
<comment type="function">
    <text evidence="22">Catalyzes the conversion of L-glutamine and 2-oxoglutarate into two molecules of L-glutamate.</text>
</comment>
<dbReference type="Gene3D" id="3.60.20.10">
    <property type="entry name" value="Glutamine Phosphoribosylpyrophosphate, subunit 1, domain 1"/>
    <property type="match status" value="1"/>
</dbReference>
<evidence type="ECO:0000256" key="17">
    <source>
        <dbReference type="ARBA" id="ARBA00023014"/>
    </source>
</evidence>
<dbReference type="InterPro" id="IPR002489">
    <property type="entry name" value="Glu_synth_asu_C"/>
</dbReference>
<dbReference type="PANTHER" id="PTHR11938:SF148">
    <property type="entry name" value="GLUTAMATE SYNTHASE [NADPH] LARGE CHAIN"/>
    <property type="match status" value="1"/>
</dbReference>
<keyword evidence="10" id="KW-0288">FMN</keyword>